<feature type="region of interest" description="Disordered" evidence="3">
    <location>
        <begin position="206"/>
        <end position="230"/>
    </location>
</feature>
<dbReference type="SUPFAM" id="SSF48403">
    <property type="entry name" value="Ankyrin repeat"/>
    <property type="match status" value="2"/>
</dbReference>
<evidence type="ECO:0000313" key="4">
    <source>
        <dbReference type="EMBL" id="SVA78545.1"/>
    </source>
</evidence>
<dbReference type="InterPro" id="IPR036770">
    <property type="entry name" value="Ankyrin_rpt-contain_sf"/>
</dbReference>
<name>A0A381YNE4_9ZZZZ</name>
<organism evidence="4">
    <name type="scientific">marine metagenome</name>
    <dbReference type="NCBI Taxonomy" id="408172"/>
    <lineage>
        <taxon>unclassified sequences</taxon>
        <taxon>metagenomes</taxon>
        <taxon>ecological metagenomes</taxon>
    </lineage>
</organism>
<keyword evidence="1" id="KW-0677">Repeat</keyword>
<dbReference type="PANTHER" id="PTHR24173:SF74">
    <property type="entry name" value="ANKYRIN REPEAT DOMAIN-CONTAINING PROTEIN 16"/>
    <property type="match status" value="1"/>
</dbReference>
<feature type="compositionally biased region" description="Polar residues" evidence="3">
    <location>
        <begin position="219"/>
        <end position="228"/>
    </location>
</feature>
<dbReference type="EMBL" id="UINC01018654">
    <property type="protein sequence ID" value="SVA78545.1"/>
    <property type="molecule type" value="Genomic_DNA"/>
</dbReference>
<keyword evidence="2" id="KW-0040">ANK repeat</keyword>
<evidence type="ECO:0000256" key="3">
    <source>
        <dbReference type="SAM" id="MobiDB-lite"/>
    </source>
</evidence>
<dbReference type="InterPro" id="IPR002110">
    <property type="entry name" value="Ankyrin_rpt"/>
</dbReference>
<reference evidence="4" key="1">
    <citation type="submission" date="2018-05" db="EMBL/GenBank/DDBJ databases">
        <authorList>
            <person name="Lanie J.A."/>
            <person name="Ng W.-L."/>
            <person name="Kazmierczak K.M."/>
            <person name="Andrzejewski T.M."/>
            <person name="Davidsen T.M."/>
            <person name="Wayne K.J."/>
            <person name="Tettelin H."/>
            <person name="Glass J.I."/>
            <person name="Rusch D."/>
            <person name="Podicherti R."/>
            <person name="Tsui H.-C.T."/>
            <person name="Winkler M.E."/>
        </authorList>
    </citation>
    <scope>NUCLEOTIDE SEQUENCE</scope>
</reference>
<accession>A0A381YNE4</accession>
<evidence type="ECO:0000256" key="1">
    <source>
        <dbReference type="ARBA" id="ARBA00022737"/>
    </source>
</evidence>
<feature type="compositionally biased region" description="Basic and acidic residues" evidence="3">
    <location>
        <begin position="206"/>
        <end position="215"/>
    </location>
</feature>
<dbReference type="AlphaFoldDB" id="A0A381YNE4"/>
<gene>
    <name evidence="4" type="ORF">METZ01_LOCUS131399</name>
</gene>
<protein>
    <submittedName>
        <fullName evidence="4">Uncharacterized protein</fullName>
    </submittedName>
</protein>
<evidence type="ECO:0000256" key="2">
    <source>
        <dbReference type="ARBA" id="ARBA00023043"/>
    </source>
</evidence>
<dbReference type="Pfam" id="PF12796">
    <property type="entry name" value="Ank_2"/>
    <property type="match status" value="3"/>
</dbReference>
<proteinExistence type="predicted"/>
<dbReference type="PRINTS" id="PR01415">
    <property type="entry name" value="ANKYRIN"/>
</dbReference>
<sequence>MDKRYNIAPVWHRCAWAVAMLLLPVITLAAANDPLVADAAMRGDAEAVRILLRDGADANTAQGDGMTALHWAATNDTPVIANMLVYAGANVHAATRLGRYTPLHLAAKAGSAAVVSILLEAGATASAVTSTGGAQAIHLAAAAGVAESVEILLEYGADVDAREQTRQQTPLMFAGAFNRTEVIKALLAGGADVTLTAEVINISEREASDRADQRGDAPPTSSAQQRYTGNEEEPLSYADLVGHHGGLTALLHAVREGHVESAVVLLEAGADINQPSAGDHTPPMLMAMLNGHFDLALNLLALGADSTLASDAGTTPLYAALNVHWAPKSRYPQQHVYRQQRASYMDVMLAMLEAGADPNARLTKHLWYMSYNFDLLRVDTKGATPFWRAAYALDVPAMRLLVAYGADPGLATEKPPQRFRRQQDRDMDPSGLPLVPVGGPAVYPIHAASGAGYGQGFAANAHRYAPDGWLPAVRYLVEETGADVNSRDVDGYTAVHHAAARGDNELILYLVEHGADVTAVNRRGQTTADMANGPVQRIQPFPETLALLVGLGAINNGNCVSC</sequence>
<dbReference type="PANTHER" id="PTHR24173">
    <property type="entry name" value="ANKYRIN REPEAT CONTAINING"/>
    <property type="match status" value="1"/>
</dbReference>
<dbReference type="PROSITE" id="PS50297">
    <property type="entry name" value="ANK_REP_REGION"/>
    <property type="match status" value="6"/>
</dbReference>
<dbReference type="Gene3D" id="1.25.40.20">
    <property type="entry name" value="Ankyrin repeat-containing domain"/>
    <property type="match status" value="4"/>
</dbReference>
<dbReference type="PROSITE" id="PS50088">
    <property type="entry name" value="ANK_REPEAT"/>
    <property type="match status" value="6"/>
</dbReference>
<dbReference type="SMART" id="SM00248">
    <property type="entry name" value="ANK"/>
    <property type="match status" value="10"/>
</dbReference>
<dbReference type="Pfam" id="PF00023">
    <property type="entry name" value="Ank"/>
    <property type="match status" value="1"/>
</dbReference>